<evidence type="ECO:0000256" key="2">
    <source>
        <dbReference type="ARBA" id="ARBA00006991"/>
    </source>
</evidence>
<dbReference type="Pfam" id="PF00096">
    <property type="entry name" value="zf-C2H2"/>
    <property type="match status" value="1"/>
</dbReference>
<dbReference type="SUPFAM" id="SSF57667">
    <property type="entry name" value="beta-beta-alpha zinc fingers"/>
    <property type="match status" value="2"/>
</dbReference>
<feature type="domain" description="C2H2-type" evidence="10">
    <location>
        <begin position="173"/>
        <end position="200"/>
    </location>
</feature>
<feature type="domain" description="C2H2-type" evidence="10">
    <location>
        <begin position="229"/>
        <end position="255"/>
    </location>
</feature>
<keyword evidence="12" id="KW-1185">Reference proteome</keyword>
<keyword evidence="7" id="KW-0539">Nucleus</keyword>
<evidence type="ECO:0000256" key="1">
    <source>
        <dbReference type="ARBA" id="ARBA00004123"/>
    </source>
</evidence>
<evidence type="ECO:0000313" key="12">
    <source>
        <dbReference type="Proteomes" id="UP000694521"/>
    </source>
</evidence>
<dbReference type="SMART" id="SM00355">
    <property type="entry name" value="ZnF_C2H2"/>
    <property type="match status" value="4"/>
</dbReference>
<proteinExistence type="inferred from homology"/>
<feature type="domain" description="C2H2-type" evidence="10">
    <location>
        <begin position="201"/>
        <end position="228"/>
    </location>
</feature>
<dbReference type="InterPro" id="IPR036236">
    <property type="entry name" value="Znf_C2H2_sf"/>
</dbReference>
<name>A0A8B9IN24_ANSCY</name>
<accession>A0A8B9IN24</accession>
<evidence type="ECO:0000256" key="5">
    <source>
        <dbReference type="ARBA" id="ARBA00022771"/>
    </source>
</evidence>
<evidence type="ECO:0000256" key="6">
    <source>
        <dbReference type="ARBA" id="ARBA00022833"/>
    </source>
</evidence>
<dbReference type="FunFam" id="3.30.160.60:FF:002343">
    <property type="entry name" value="Zinc finger protein 33A"/>
    <property type="match status" value="1"/>
</dbReference>
<dbReference type="InterPro" id="IPR013087">
    <property type="entry name" value="Znf_C2H2_type"/>
</dbReference>
<evidence type="ECO:0000256" key="9">
    <source>
        <dbReference type="SAM" id="MobiDB-lite"/>
    </source>
</evidence>
<dbReference type="PROSITE" id="PS00028">
    <property type="entry name" value="ZINC_FINGER_C2H2_1"/>
    <property type="match status" value="2"/>
</dbReference>
<keyword evidence="5 8" id="KW-0863">Zinc-finger</keyword>
<reference evidence="11" key="1">
    <citation type="submission" date="2025-08" db="UniProtKB">
        <authorList>
            <consortium name="Ensembl"/>
        </authorList>
    </citation>
    <scope>IDENTIFICATION</scope>
</reference>
<dbReference type="GO" id="GO:0005634">
    <property type="term" value="C:nucleus"/>
    <property type="evidence" value="ECO:0007669"/>
    <property type="project" value="UniProtKB-SubCell"/>
</dbReference>
<feature type="region of interest" description="Disordered" evidence="9">
    <location>
        <begin position="33"/>
        <end position="54"/>
    </location>
</feature>
<dbReference type="Gene3D" id="3.30.160.60">
    <property type="entry name" value="Classic Zinc Finger"/>
    <property type="match status" value="3"/>
</dbReference>
<evidence type="ECO:0000256" key="4">
    <source>
        <dbReference type="ARBA" id="ARBA00022737"/>
    </source>
</evidence>
<comment type="similarity">
    <text evidence="2">Belongs to the krueppel C2H2-type zinc-finger protein family.</text>
</comment>
<evidence type="ECO:0000256" key="8">
    <source>
        <dbReference type="PROSITE-ProRule" id="PRU00042"/>
    </source>
</evidence>
<organism evidence="11 12">
    <name type="scientific">Anser cygnoides</name>
    <name type="common">Swan goose</name>
    <dbReference type="NCBI Taxonomy" id="8845"/>
    <lineage>
        <taxon>Eukaryota</taxon>
        <taxon>Metazoa</taxon>
        <taxon>Chordata</taxon>
        <taxon>Craniata</taxon>
        <taxon>Vertebrata</taxon>
        <taxon>Euteleostomi</taxon>
        <taxon>Archelosauria</taxon>
        <taxon>Archosauria</taxon>
        <taxon>Dinosauria</taxon>
        <taxon>Saurischia</taxon>
        <taxon>Theropoda</taxon>
        <taxon>Coelurosauria</taxon>
        <taxon>Aves</taxon>
        <taxon>Neognathae</taxon>
        <taxon>Galloanserae</taxon>
        <taxon>Anseriformes</taxon>
        <taxon>Anatidae</taxon>
        <taxon>Anserinae</taxon>
        <taxon>Anser</taxon>
    </lineage>
</organism>
<dbReference type="FunFam" id="3.30.160.60:FF:001530">
    <property type="entry name" value="Zinc finger protein 268"/>
    <property type="match status" value="1"/>
</dbReference>
<dbReference type="Proteomes" id="UP000694521">
    <property type="component" value="Unplaced"/>
</dbReference>
<evidence type="ECO:0000256" key="3">
    <source>
        <dbReference type="ARBA" id="ARBA00022723"/>
    </source>
</evidence>
<evidence type="ECO:0000313" key="11">
    <source>
        <dbReference type="Ensembl" id="ENSACDP00005020488.1"/>
    </source>
</evidence>
<dbReference type="PANTHER" id="PTHR24393">
    <property type="entry name" value="ZINC FINGER PROTEIN"/>
    <property type="match status" value="1"/>
</dbReference>
<dbReference type="AlphaFoldDB" id="A0A8B9IN24"/>
<dbReference type="GO" id="GO:0000978">
    <property type="term" value="F:RNA polymerase II cis-regulatory region sequence-specific DNA binding"/>
    <property type="evidence" value="ECO:0007669"/>
    <property type="project" value="TreeGrafter"/>
</dbReference>
<dbReference type="Ensembl" id="ENSACDT00005024521.1">
    <property type="protein sequence ID" value="ENSACDP00005020488.1"/>
    <property type="gene ID" value="ENSACDG00005014856.1"/>
</dbReference>
<evidence type="ECO:0000256" key="7">
    <source>
        <dbReference type="ARBA" id="ARBA00023242"/>
    </source>
</evidence>
<comment type="subcellular location">
    <subcellularLocation>
        <location evidence="1">Nucleus</location>
    </subcellularLocation>
</comment>
<evidence type="ECO:0000259" key="10">
    <source>
        <dbReference type="PROSITE" id="PS50157"/>
    </source>
</evidence>
<feature type="domain" description="C2H2-type" evidence="10">
    <location>
        <begin position="256"/>
        <end position="283"/>
    </location>
</feature>
<keyword evidence="6" id="KW-0862">Zinc</keyword>
<dbReference type="GO" id="GO:0001228">
    <property type="term" value="F:DNA-binding transcription activator activity, RNA polymerase II-specific"/>
    <property type="evidence" value="ECO:0007669"/>
    <property type="project" value="TreeGrafter"/>
</dbReference>
<dbReference type="PROSITE" id="PS50157">
    <property type="entry name" value="ZINC_FINGER_C2H2_2"/>
    <property type="match status" value="4"/>
</dbReference>
<dbReference type="GO" id="GO:0008270">
    <property type="term" value="F:zinc ion binding"/>
    <property type="evidence" value="ECO:0007669"/>
    <property type="project" value="UniProtKB-KW"/>
</dbReference>
<keyword evidence="4" id="KW-0677">Repeat</keyword>
<reference evidence="11" key="2">
    <citation type="submission" date="2025-09" db="UniProtKB">
        <authorList>
            <consortium name="Ensembl"/>
        </authorList>
    </citation>
    <scope>IDENTIFICATION</scope>
</reference>
<keyword evidence="3" id="KW-0479">Metal-binding</keyword>
<protein>
    <recommendedName>
        <fullName evidence="10">C2H2-type domain-containing protein</fullName>
    </recommendedName>
</protein>
<dbReference type="PANTHER" id="PTHR24393:SF100">
    <property type="entry name" value="ZINC FINGER PROTEIN-RELATED"/>
    <property type="match status" value="1"/>
</dbReference>
<sequence>MSWCVLFLPCPMGNHWGNRRGRGRTCRRRRCAGTPSETEVPQGAGSPPGLLFQGSPTEIERSLTAPSRAAESTRLHPTSPTFAHFLVEITLWEELCPWGNEDNCLGSSAGLAPPSHRSLVPSPWLSPSTRCLSPAGASPDPQGKPLSRLIHLHPSKEESNREPWELHPISEPYLCPDCGMSFTIPSAFLLCQKSHVGPSPHVCSDCGKAFWETMTLCRHQRNHTGGKPYHCSYWEKSFRTTTLCRHQRIHTGEKPYHCSYCEKSFRASSTLIIHQRNHTAEMGGLWVSIPTTSQLLHVPSILELEFRCCLCLQLRA</sequence>